<protein>
    <submittedName>
        <fullName evidence="2">Arb2 domain-containing protein</fullName>
    </submittedName>
</protein>
<evidence type="ECO:0000259" key="1">
    <source>
        <dbReference type="Pfam" id="PF22749"/>
    </source>
</evidence>
<feature type="domain" description="Arb2" evidence="1">
    <location>
        <begin position="16"/>
        <end position="314"/>
    </location>
</feature>
<accession>A0A9P9CY59</accession>
<dbReference type="GO" id="GO:0035197">
    <property type="term" value="F:siRNA binding"/>
    <property type="evidence" value="ECO:0007669"/>
    <property type="project" value="TreeGrafter"/>
</dbReference>
<reference evidence="2" key="1">
    <citation type="journal article" date="2021" name="Nat. Commun.">
        <title>Genetic determinants of endophytism in the Arabidopsis root mycobiome.</title>
        <authorList>
            <person name="Mesny F."/>
            <person name="Miyauchi S."/>
            <person name="Thiergart T."/>
            <person name="Pickel B."/>
            <person name="Atanasova L."/>
            <person name="Karlsson M."/>
            <person name="Huettel B."/>
            <person name="Barry K.W."/>
            <person name="Haridas S."/>
            <person name="Chen C."/>
            <person name="Bauer D."/>
            <person name="Andreopoulos W."/>
            <person name="Pangilinan J."/>
            <person name="LaButti K."/>
            <person name="Riley R."/>
            <person name="Lipzen A."/>
            <person name="Clum A."/>
            <person name="Drula E."/>
            <person name="Henrissat B."/>
            <person name="Kohler A."/>
            <person name="Grigoriev I.V."/>
            <person name="Martin F.M."/>
            <person name="Hacquard S."/>
        </authorList>
    </citation>
    <scope>NUCLEOTIDE SEQUENCE</scope>
    <source>
        <strain evidence="2">MPI-CAGE-CH-0243</strain>
    </source>
</reference>
<dbReference type="InterPro" id="IPR053858">
    <property type="entry name" value="Arb2_dom"/>
</dbReference>
<dbReference type="Pfam" id="PF22749">
    <property type="entry name" value="Arb2"/>
    <property type="match status" value="1"/>
</dbReference>
<sequence>MFRLKEESLPPDASEPADLEKLGYFINDFGQIRMIDHPDQDYQFHWYSQERHNEVRREAMQVCQRNEVLHRLSNLGIEKLYLPQLTNTQPKDPHIPILAPPADILKSRKRIVVLINDSLQDLGILAYRRLQRELGVNGGSVVNFAKEMITRSVELDKELDITKDRAAITDKNKETPSLIVMNCGQPCYSYKENRALSLRSWATLPRKSISHDTVILDPVYNFVPGHRNAKEHIKTVFDQVINNPDFVSPNAEIFVIGIENGAENFLEMLNSEFGKYAGRITAMAVVNSLLAASQLPNPKLRAFLRQRTRQWRVATGSNDPKDCIEVPTAGPDVEIHDSSTPSKSFSSKTKNIPEHINWLENNSQAGTVSTLVDCLKNFDLNPKNPMESAEEVDDTTDQTLCPTFADDDNPTGAGECIFTSPLVRRCILEFFEEVVRDPVGFRNPKFQITAHEPKYGNQFDESGYQPLLPPEMSPEHMELHLKQEELATMKSSFAATPTDRPELQAGRQGLEKRIAKTESDIEVLEKKTLANGGMKAGEAPELRDNWKTVGGGPKIPFAGTMVDAELVRDAGLLDTVEEALEELDSGTGD</sequence>
<name>A0A9P9CY59_9PLEO</name>
<dbReference type="InterPro" id="IPR048263">
    <property type="entry name" value="Arb2"/>
</dbReference>
<dbReference type="PANTHER" id="PTHR21357">
    <property type="entry name" value="FAM172 FAMILY PROTEIN HOMOLOG CG10038"/>
    <property type="match status" value="1"/>
</dbReference>
<dbReference type="AlphaFoldDB" id="A0A9P9CY59"/>
<evidence type="ECO:0000313" key="2">
    <source>
        <dbReference type="EMBL" id="KAH7109072.1"/>
    </source>
</evidence>
<dbReference type="Proteomes" id="UP000700596">
    <property type="component" value="Unassembled WGS sequence"/>
</dbReference>
<dbReference type="OrthoDB" id="421951at2759"/>
<comment type="caution">
    <text evidence="2">The sequence shown here is derived from an EMBL/GenBank/DDBJ whole genome shotgun (WGS) entry which is preliminary data.</text>
</comment>
<gene>
    <name evidence="2" type="ORF">B0J11DRAFT_499937</name>
</gene>
<evidence type="ECO:0000313" key="3">
    <source>
        <dbReference type="Proteomes" id="UP000700596"/>
    </source>
</evidence>
<proteinExistence type="predicted"/>
<dbReference type="GO" id="GO:0031048">
    <property type="term" value="P:regulatory ncRNA-mediated heterochromatin formation"/>
    <property type="evidence" value="ECO:0007669"/>
    <property type="project" value="TreeGrafter"/>
</dbReference>
<organism evidence="2 3">
    <name type="scientific">Dendryphion nanum</name>
    <dbReference type="NCBI Taxonomy" id="256645"/>
    <lineage>
        <taxon>Eukaryota</taxon>
        <taxon>Fungi</taxon>
        <taxon>Dikarya</taxon>
        <taxon>Ascomycota</taxon>
        <taxon>Pezizomycotina</taxon>
        <taxon>Dothideomycetes</taxon>
        <taxon>Pleosporomycetidae</taxon>
        <taxon>Pleosporales</taxon>
        <taxon>Torulaceae</taxon>
        <taxon>Dendryphion</taxon>
    </lineage>
</organism>
<keyword evidence="3" id="KW-1185">Reference proteome</keyword>
<dbReference type="GO" id="GO:0005634">
    <property type="term" value="C:nucleus"/>
    <property type="evidence" value="ECO:0007669"/>
    <property type="project" value="TreeGrafter"/>
</dbReference>
<dbReference type="EMBL" id="JAGMWT010000034">
    <property type="protein sequence ID" value="KAH7109072.1"/>
    <property type="molecule type" value="Genomic_DNA"/>
</dbReference>
<dbReference type="PANTHER" id="PTHR21357:SF4">
    <property type="entry name" value="FAM172 FAMILY PROTEIN HOMOLOG CG10038"/>
    <property type="match status" value="1"/>
</dbReference>